<protein>
    <submittedName>
        <fullName evidence="3">Uncharacterized protein</fullName>
    </submittedName>
</protein>
<name>A0A811R446_9POAL</name>
<evidence type="ECO:0000313" key="3">
    <source>
        <dbReference type="EMBL" id="CAD6264827.1"/>
    </source>
</evidence>
<feature type="region of interest" description="Disordered" evidence="1">
    <location>
        <begin position="212"/>
        <end position="231"/>
    </location>
</feature>
<dbReference type="EMBL" id="CAJGYO010000013">
    <property type="protein sequence ID" value="CAD6264827.1"/>
    <property type="molecule type" value="Genomic_DNA"/>
</dbReference>
<keyword evidence="2" id="KW-0812">Transmembrane</keyword>
<feature type="transmembrane region" description="Helical" evidence="2">
    <location>
        <begin position="105"/>
        <end position="123"/>
    </location>
</feature>
<reference evidence="3" key="1">
    <citation type="submission" date="2020-10" db="EMBL/GenBank/DDBJ databases">
        <authorList>
            <person name="Han B."/>
            <person name="Lu T."/>
            <person name="Zhao Q."/>
            <person name="Huang X."/>
            <person name="Zhao Y."/>
        </authorList>
    </citation>
    <scope>NUCLEOTIDE SEQUENCE</scope>
</reference>
<accession>A0A811R446</accession>
<dbReference type="AlphaFoldDB" id="A0A811R446"/>
<keyword evidence="2" id="KW-1133">Transmembrane helix</keyword>
<dbReference type="OrthoDB" id="64318at2759"/>
<keyword evidence="4" id="KW-1185">Reference proteome</keyword>
<evidence type="ECO:0000256" key="1">
    <source>
        <dbReference type="SAM" id="MobiDB-lite"/>
    </source>
</evidence>
<sequence>MERERGASAALWGHMHLPLLARAGSKESVEYILQALWRTRRTGLDAADSTVARDALQLSSDAELDPVSTQHPLPLPTLCIPCFLPAPSLASRTLQCRFRLFSPQLCFFGISLLQLLVCLRILIRRCVNENVAKDDILKLFPEEVPPELQKLLTLLLQKFQTEWQQDAAKDQLQNGAAPVEDSVESSGQKEVKKSPLAKDSLDKMLKDLFSTKDQMATDGSNTGHYEVAGSA</sequence>
<keyword evidence="2" id="KW-0472">Membrane</keyword>
<feature type="compositionally biased region" description="Polar residues" evidence="1">
    <location>
        <begin position="212"/>
        <end position="223"/>
    </location>
</feature>
<dbReference type="InterPro" id="IPR037360">
    <property type="entry name" value="COMMD9"/>
</dbReference>
<proteinExistence type="predicted"/>
<gene>
    <name evidence="3" type="ORF">NCGR_LOCUS48132</name>
</gene>
<feature type="region of interest" description="Disordered" evidence="1">
    <location>
        <begin position="170"/>
        <end position="198"/>
    </location>
</feature>
<evidence type="ECO:0000313" key="4">
    <source>
        <dbReference type="Proteomes" id="UP000604825"/>
    </source>
</evidence>
<organism evidence="3 4">
    <name type="scientific">Miscanthus lutarioriparius</name>
    <dbReference type="NCBI Taxonomy" id="422564"/>
    <lineage>
        <taxon>Eukaryota</taxon>
        <taxon>Viridiplantae</taxon>
        <taxon>Streptophyta</taxon>
        <taxon>Embryophyta</taxon>
        <taxon>Tracheophyta</taxon>
        <taxon>Spermatophyta</taxon>
        <taxon>Magnoliopsida</taxon>
        <taxon>Liliopsida</taxon>
        <taxon>Poales</taxon>
        <taxon>Poaceae</taxon>
        <taxon>PACMAD clade</taxon>
        <taxon>Panicoideae</taxon>
        <taxon>Andropogonodae</taxon>
        <taxon>Andropogoneae</taxon>
        <taxon>Saccharinae</taxon>
        <taxon>Miscanthus</taxon>
    </lineage>
</organism>
<comment type="caution">
    <text evidence="3">The sequence shown here is derived from an EMBL/GenBank/DDBJ whole genome shotgun (WGS) entry which is preliminary data.</text>
</comment>
<dbReference type="PANTHER" id="PTHR15663:SF4">
    <property type="entry name" value="COMM DOMAIN-CONTAINING PROTEIN 9"/>
    <property type="match status" value="1"/>
</dbReference>
<evidence type="ECO:0000256" key="2">
    <source>
        <dbReference type="SAM" id="Phobius"/>
    </source>
</evidence>
<dbReference type="Proteomes" id="UP000604825">
    <property type="component" value="Unassembled WGS sequence"/>
</dbReference>
<dbReference type="PANTHER" id="PTHR15663">
    <property type="entry name" value="COMM DOMAIN-CONTAINING PROTEIN 9"/>
    <property type="match status" value="1"/>
</dbReference>